<evidence type="ECO:0000256" key="6">
    <source>
        <dbReference type="ARBA" id="ARBA00023136"/>
    </source>
</evidence>
<dbReference type="GO" id="GO:0005789">
    <property type="term" value="C:endoplasmic reticulum membrane"/>
    <property type="evidence" value="ECO:0007669"/>
    <property type="project" value="UniProtKB-SubCell"/>
</dbReference>
<evidence type="ECO:0000256" key="4">
    <source>
        <dbReference type="ARBA" id="ARBA00022824"/>
    </source>
</evidence>
<dbReference type="GO" id="GO:0043025">
    <property type="term" value="C:neuronal cell body"/>
    <property type="evidence" value="ECO:0007669"/>
    <property type="project" value="TreeGrafter"/>
</dbReference>
<comment type="similarity">
    <text evidence="2">Belongs to the ric-3 family.</text>
</comment>
<gene>
    <name evidence="11" type="ORF">RRG08_049539</name>
</gene>
<keyword evidence="3 9" id="KW-0812">Transmembrane</keyword>
<keyword evidence="7" id="KW-0175">Coiled coil</keyword>
<evidence type="ECO:0000313" key="12">
    <source>
        <dbReference type="Proteomes" id="UP001283361"/>
    </source>
</evidence>
<dbReference type="GO" id="GO:0043005">
    <property type="term" value="C:neuron projection"/>
    <property type="evidence" value="ECO:0007669"/>
    <property type="project" value="TreeGrafter"/>
</dbReference>
<evidence type="ECO:0000256" key="8">
    <source>
        <dbReference type="SAM" id="MobiDB-lite"/>
    </source>
</evidence>
<evidence type="ECO:0000256" key="7">
    <source>
        <dbReference type="SAM" id="Coils"/>
    </source>
</evidence>
<dbReference type="PROSITE" id="PS51257">
    <property type="entry name" value="PROKAR_LIPOPROTEIN"/>
    <property type="match status" value="1"/>
</dbReference>
<dbReference type="PANTHER" id="PTHR21723">
    <property type="entry name" value="RESISTANCE TO INHIBITORS OF CHOLINESTERASE PROTEIN 3 RIC3"/>
    <property type="match status" value="1"/>
</dbReference>
<dbReference type="AlphaFoldDB" id="A0AAE1DAE8"/>
<feature type="domain" description="Resistance to inhibitors of cholinesterase protein 3 N-terminal" evidence="10">
    <location>
        <begin position="13"/>
        <end position="217"/>
    </location>
</feature>
<keyword evidence="5 9" id="KW-1133">Transmembrane helix</keyword>
<name>A0AAE1DAE8_9GAST</name>
<protein>
    <recommendedName>
        <fullName evidence="10">Resistance to inhibitors of cholinesterase protein 3 N-terminal domain-containing protein</fullName>
    </recommendedName>
</protein>
<evidence type="ECO:0000259" key="10">
    <source>
        <dbReference type="Pfam" id="PF15361"/>
    </source>
</evidence>
<dbReference type="EMBL" id="JAWDGP010004661">
    <property type="protein sequence ID" value="KAK3762675.1"/>
    <property type="molecule type" value="Genomic_DNA"/>
</dbReference>
<proteinExistence type="inferred from homology"/>
<evidence type="ECO:0000256" key="9">
    <source>
        <dbReference type="SAM" id="Phobius"/>
    </source>
</evidence>
<evidence type="ECO:0000313" key="11">
    <source>
        <dbReference type="EMBL" id="KAK3762675.1"/>
    </source>
</evidence>
<comment type="subcellular location">
    <subcellularLocation>
        <location evidence="1">Endoplasmic reticulum membrane</location>
    </subcellularLocation>
</comment>
<reference evidence="11" key="1">
    <citation type="journal article" date="2023" name="G3 (Bethesda)">
        <title>A reference genome for the long-term kleptoplast-retaining sea slug Elysia crispata morphotype clarki.</title>
        <authorList>
            <person name="Eastman K.E."/>
            <person name="Pendleton A.L."/>
            <person name="Shaikh M.A."/>
            <person name="Suttiyut T."/>
            <person name="Ogas R."/>
            <person name="Tomko P."/>
            <person name="Gavelis G."/>
            <person name="Widhalm J.R."/>
            <person name="Wisecaver J.H."/>
        </authorList>
    </citation>
    <scope>NUCLEOTIDE SEQUENCE</scope>
    <source>
        <strain evidence="11">ECLA1</strain>
    </source>
</reference>
<feature type="region of interest" description="Disordered" evidence="8">
    <location>
        <begin position="41"/>
        <end position="76"/>
    </location>
</feature>
<feature type="region of interest" description="Disordered" evidence="8">
    <location>
        <begin position="234"/>
        <end position="374"/>
    </location>
</feature>
<dbReference type="PANTHER" id="PTHR21723:SF3">
    <property type="entry name" value="PROTEIN RIC-3"/>
    <property type="match status" value="1"/>
</dbReference>
<dbReference type="GO" id="GO:0045202">
    <property type="term" value="C:synapse"/>
    <property type="evidence" value="ECO:0007669"/>
    <property type="project" value="GOC"/>
</dbReference>
<sequence length="374" mass="42308">MADVKFIGAVVIMVACFAVIYPRFMHPLFLRMFGFNDPPKHERESLHPPGFNNPNHPQQQKKGADDIRRHMRAGPHPGMRAAAEMQKQQAQQGSGRGMMGVVLPMYAIGIVLYLVYTLFKVFNKSKGGNDNGSNMYRDHRDQRGHYGRRNVRFDRMGFPMDYEGSDDVQSFLSDQQRRHELEELLTKVDDKNVSTEEMRILQRRLEETEAQMSRILQAMQSVQTNVDRINVTQPEEQAEEVDLDQPRSNAEEEDQQDKENTEGDDGTVASEESKEEEKFASALSNQSASESQNSVSDEDGGEGKDNVTTNAEENGESDKLADDEADESLNNLIEDECEVGEKENEGDEDVTKNLESHGYESGVRHRKGKAESEQ</sequence>
<comment type="caution">
    <text evidence="11">The sequence shown here is derived from an EMBL/GenBank/DDBJ whole genome shotgun (WGS) entry which is preliminary data.</text>
</comment>
<feature type="transmembrane region" description="Helical" evidence="9">
    <location>
        <begin position="6"/>
        <end position="24"/>
    </location>
</feature>
<dbReference type="Pfam" id="PF15361">
    <property type="entry name" value="RIC3"/>
    <property type="match status" value="1"/>
</dbReference>
<keyword evidence="12" id="KW-1185">Reference proteome</keyword>
<feature type="coiled-coil region" evidence="7">
    <location>
        <begin position="191"/>
        <end position="225"/>
    </location>
</feature>
<keyword evidence="4" id="KW-0256">Endoplasmic reticulum</keyword>
<feature type="compositionally biased region" description="Polar residues" evidence="8">
    <location>
        <begin position="52"/>
        <end position="61"/>
    </location>
</feature>
<keyword evidence="6 9" id="KW-0472">Membrane</keyword>
<organism evidence="11 12">
    <name type="scientific">Elysia crispata</name>
    <name type="common">lettuce slug</name>
    <dbReference type="NCBI Taxonomy" id="231223"/>
    <lineage>
        <taxon>Eukaryota</taxon>
        <taxon>Metazoa</taxon>
        <taxon>Spiralia</taxon>
        <taxon>Lophotrochozoa</taxon>
        <taxon>Mollusca</taxon>
        <taxon>Gastropoda</taxon>
        <taxon>Heterobranchia</taxon>
        <taxon>Euthyneura</taxon>
        <taxon>Panpulmonata</taxon>
        <taxon>Sacoglossa</taxon>
        <taxon>Placobranchoidea</taxon>
        <taxon>Plakobranchidae</taxon>
        <taxon>Elysia</taxon>
    </lineage>
</organism>
<dbReference type="GO" id="GO:0007271">
    <property type="term" value="P:synaptic transmission, cholinergic"/>
    <property type="evidence" value="ECO:0007669"/>
    <property type="project" value="TreeGrafter"/>
</dbReference>
<accession>A0AAE1DAE8</accession>
<dbReference type="Proteomes" id="UP001283361">
    <property type="component" value="Unassembled WGS sequence"/>
</dbReference>
<feature type="transmembrane region" description="Helical" evidence="9">
    <location>
        <begin position="97"/>
        <end position="119"/>
    </location>
</feature>
<evidence type="ECO:0000256" key="1">
    <source>
        <dbReference type="ARBA" id="ARBA00004586"/>
    </source>
</evidence>
<dbReference type="GO" id="GO:0034394">
    <property type="term" value="P:protein localization to cell surface"/>
    <property type="evidence" value="ECO:0007669"/>
    <property type="project" value="TreeGrafter"/>
</dbReference>
<feature type="compositionally biased region" description="Basic and acidic residues" evidence="8">
    <location>
        <begin position="339"/>
        <end position="358"/>
    </location>
</feature>
<evidence type="ECO:0000256" key="3">
    <source>
        <dbReference type="ARBA" id="ARBA00022692"/>
    </source>
</evidence>
<dbReference type="InterPro" id="IPR032763">
    <property type="entry name" value="RIC3_N"/>
</dbReference>
<evidence type="ECO:0000256" key="2">
    <source>
        <dbReference type="ARBA" id="ARBA00008538"/>
    </source>
</evidence>
<dbReference type="InterPro" id="IPR026160">
    <property type="entry name" value="Ric3"/>
</dbReference>
<feature type="compositionally biased region" description="Polar residues" evidence="8">
    <location>
        <begin position="282"/>
        <end position="295"/>
    </location>
</feature>
<evidence type="ECO:0000256" key="5">
    <source>
        <dbReference type="ARBA" id="ARBA00022989"/>
    </source>
</evidence>
<feature type="compositionally biased region" description="Acidic residues" evidence="8">
    <location>
        <begin position="323"/>
        <end position="338"/>
    </location>
</feature>